<dbReference type="AlphaFoldDB" id="A0A6A4YZM4"/>
<name>A0A6A4YZM4_APHAT</name>
<sequence>MVTPETATAFIATIAARIKDFKIAAISSTTDTKEAQPQRNNVSRHADRPQRPQRNTPSRQHNVQVTEVNSDTDDSEDDVEEVILGNNMDLAQQDYGEEESLDINTAQKASKVPARENMLMIIHGALDSTSVRILIDSGTSNLLGRPGLAKTVIRSKEVQAEGFDGHCSGIKKGETFKWKEGLCLLRSQDQVWKLCVPNDDVLRAEILSHAHDPSTATHPGTRRTMLSVAQWYYWNTLAEDVKLYVATCETCSRYKTSSLRGNG</sequence>
<feature type="domain" description="Integrase zinc-binding" evidence="2">
    <location>
        <begin position="200"/>
        <end position="256"/>
    </location>
</feature>
<comment type="caution">
    <text evidence="3">The sequence shown here is derived from an EMBL/GenBank/DDBJ whole genome shotgun (WGS) entry which is preliminary data.</text>
</comment>
<dbReference type="GO" id="GO:0006508">
    <property type="term" value="P:proteolysis"/>
    <property type="evidence" value="ECO:0007669"/>
    <property type="project" value="InterPro"/>
</dbReference>
<accession>A0A6A4YZM4</accession>
<evidence type="ECO:0000313" key="4">
    <source>
        <dbReference type="Proteomes" id="UP000469452"/>
    </source>
</evidence>
<dbReference type="GO" id="GO:0004190">
    <property type="term" value="F:aspartic-type endopeptidase activity"/>
    <property type="evidence" value="ECO:0007669"/>
    <property type="project" value="InterPro"/>
</dbReference>
<proteinExistence type="predicted"/>
<dbReference type="PROSITE" id="PS00141">
    <property type="entry name" value="ASP_PROTEASE"/>
    <property type="match status" value="1"/>
</dbReference>
<dbReference type="Gene3D" id="1.10.340.70">
    <property type="match status" value="1"/>
</dbReference>
<dbReference type="VEuPathDB" id="FungiDB:H257_19092"/>
<dbReference type="EMBL" id="VJMI01021147">
    <property type="protein sequence ID" value="KAF0702409.1"/>
    <property type="molecule type" value="Genomic_DNA"/>
</dbReference>
<gene>
    <name evidence="3" type="ORF">AaE_015948</name>
</gene>
<dbReference type="InterPro" id="IPR052160">
    <property type="entry name" value="Gypsy_RT_Integrase-like"/>
</dbReference>
<protein>
    <recommendedName>
        <fullName evidence="2">Integrase zinc-binding domain-containing protein</fullName>
    </recommendedName>
</protein>
<evidence type="ECO:0000256" key="1">
    <source>
        <dbReference type="SAM" id="MobiDB-lite"/>
    </source>
</evidence>
<evidence type="ECO:0000259" key="2">
    <source>
        <dbReference type="Pfam" id="PF17921"/>
    </source>
</evidence>
<feature type="compositionally biased region" description="Polar residues" evidence="1">
    <location>
        <begin position="52"/>
        <end position="65"/>
    </location>
</feature>
<dbReference type="PANTHER" id="PTHR47266">
    <property type="entry name" value="ENDONUCLEASE-RELATED"/>
    <property type="match status" value="1"/>
</dbReference>
<dbReference type="InterPro" id="IPR001969">
    <property type="entry name" value="Aspartic_peptidase_AS"/>
</dbReference>
<feature type="region of interest" description="Disordered" evidence="1">
    <location>
        <begin position="29"/>
        <end position="77"/>
    </location>
</feature>
<reference evidence="3 4" key="1">
    <citation type="submission" date="2019-06" db="EMBL/GenBank/DDBJ databases">
        <title>Genomics analysis of Aphanomyces spp. identifies a new class of oomycete effector associated with host adaptation.</title>
        <authorList>
            <person name="Gaulin E."/>
        </authorList>
    </citation>
    <scope>NUCLEOTIDE SEQUENCE [LARGE SCALE GENOMIC DNA]</scope>
    <source>
        <strain evidence="3 4">E</strain>
    </source>
</reference>
<dbReference type="FunFam" id="1.10.340.70:FF:000001">
    <property type="entry name" value="Retrovirus-related Pol polyprotein from transposon gypsy-like Protein"/>
    <property type="match status" value="1"/>
</dbReference>
<organism evidence="3 4">
    <name type="scientific">Aphanomyces astaci</name>
    <name type="common">Crayfish plague agent</name>
    <dbReference type="NCBI Taxonomy" id="112090"/>
    <lineage>
        <taxon>Eukaryota</taxon>
        <taxon>Sar</taxon>
        <taxon>Stramenopiles</taxon>
        <taxon>Oomycota</taxon>
        <taxon>Saprolegniomycetes</taxon>
        <taxon>Saprolegniales</taxon>
        <taxon>Verrucalvaceae</taxon>
        <taxon>Aphanomyces</taxon>
    </lineage>
</organism>
<evidence type="ECO:0000313" key="3">
    <source>
        <dbReference type="EMBL" id="KAF0702409.1"/>
    </source>
</evidence>
<dbReference type="Proteomes" id="UP000469452">
    <property type="component" value="Unassembled WGS sequence"/>
</dbReference>
<dbReference type="Pfam" id="PF17921">
    <property type="entry name" value="Integrase_H2C2"/>
    <property type="match status" value="1"/>
</dbReference>
<dbReference type="VEuPathDB" id="FungiDB:H257_18540"/>
<dbReference type="InterPro" id="IPR041588">
    <property type="entry name" value="Integrase_H2C2"/>
</dbReference>